<evidence type="ECO:0000256" key="8">
    <source>
        <dbReference type="ARBA" id="ARBA00022771"/>
    </source>
</evidence>
<dbReference type="InterPro" id="IPR052097">
    <property type="entry name" value="SET-MYND_domain_protein"/>
</dbReference>
<name>A0A443RAU9_9ACAR</name>
<dbReference type="Gene3D" id="1.10.220.160">
    <property type="match status" value="1"/>
</dbReference>
<evidence type="ECO:0000256" key="9">
    <source>
        <dbReference type="ARBA" id="ARBA00022833"/>
    </source>
</evidence>
<evidence type="ECO:0000256" key="15">
    <source>
        <dbReference type="PROSITE-ProRule" id="PRU00134"/>
    </source>
</evidence>
<keyword evidence="3" id="KW-0963">Cytoplasm</keyword>
<dbReference type="PANTHER" id="PTHR46165">
    <property type="entry name" value="SET AND MYND DOMAIN-CONTAINING PROTEIN 4"/>
    <property type="match status" value="1"/>
</dbReference>
<keyword evidence="4" id="KW-0489">Methyltransferase</keyword>
<dbReference type="PROSITE" id="PS01360">
    <property type="entry name" value="ZF_MYND_1"/>
    <property type="match status" value="1"/>
</dbReference>
<keyword evidence="7" id="KW-0479">Metal-binding</keyword>
<dbReference type="SMART" id="SM00317">
    <property type="entry name" value="SET"/>
    <property type="match status" value="1"/>
</dbReference>
<evidence type="ECO:0000256" key="12">
    <source>
        <dbReference type="ARBA" id="ARBA00093423"/>
    </source>
</evidence>
<dbReference type="GO" id="GO:0005634">
    <property type="term" value="C:nucleus"/>
    <property type="evidence" value="ECO:0007669"/>
    <property type="project" value="UniProtKB-SubCell"/>
</dbReference>
<dbReference type="Gene3D" id="1.25.40.10">
    <property type="entry name" value="Tetratricopeptide repeat domain"/>
    <property type="match status" value="1"/>
</dbReference>
<gene>
    <name evidence="18" type="ORF">B4U79_17463</name>
</gene>
<dbReference type="SUPFAM" id="SSF144232">
    <property type="entry name" value="HIT/MYND zinc finger-like"/>
    <property type="match status" value="1"/>
</dbReference>
<comment type="caution">
    <text evidence="18">The sequence shown here is derived from an EMBL/GenBank/DDBJ whole genome shotgun (WGS) entry which is preliminary data.</text>
</comment>
<evidence type="ECO:0000256" key="7">
    <source>
        <dbReference type="ARBA" id="ARBA00022723"/>
    </source>
</evidence>
<dbReference type="Pfam" id="PF01753">
    <property type="entry name" value="zf-MYND"/>
    <property type="match status" value="1"/>
</dbReference>
<dbReference type="Proteomes" id="UP000285301">
    <property type="component" value="Unassembled WGS sequence"/>
</dbReference>
<dbReference type="PROSITE" id="PS50280">
    <property type="entry name" value="SET"/>
    <property type="match status" value="1"/>
</dbReference>
<dbReference type="GO" id="GO:0005737">
    <property type="term" value="C:cytoplasm"/>
    <property type="evidence" value="ECO:0007669"/>
    <property type="project" value="UniProtKB-SubCell"/>
</dbReference>
<comment type="catalytic activity">
    <reaction evidence="11">
        <text>L-lysyl-[protein] + S-adenosyl-L-methionine = N(6)-methyl-L-lysyl-[protein] + S-adenosyl-L-homocysteine + H(+)</text>
        <dbReference type="Rhea" id="RHEA:51736"/>
        <dbReference type="Rhea" id="RHEA-COMP:9752"/>
        <dbReference type="Rhea" id="RHEA-COMP:13053"/>
        <dbReference type="ChEBI" id="CHEBI:15378"/>
        <dbReference type="ChEBI" id="CHEBI:29969"/>
        <dbReference type="ChEBI" id="CHEBI:57856"/>
        <dbReference type="ChEBI" id="CHEBI:59789"/>
        <dbReference type="ChEBI" id="CHEBI:61929"/>
    </reaction>
</comment>
<dbReference type="PANTHER" id="PTHR46165:SF2">
    <property type="entry name" value="SET AND MYND DOMAIN-CONTAINING PROTEIN 4"/>
    <property type="match status" value="1"/>
</dbReference>
<keyword evidence="19" id="KW-1185">Reference proteome</keyword>
<feature type="domain" description="MYND-type" evidence="17">
    <location>
        <begin position="318"/>
        <end position="357"/>
    </location>
</feature>
<evidence type="ECO:0000256" key="4">
    <source>
        <dbReference type="ARBA" id="ARBA00022603"/>
    </source>
</evidence>
<evidence type="ECO:0000256" key="11">
    <source>
        <dbReference type="ARBA" id="ARBA00048985"/>
    </source>
</evidence>
<proteinExistence type="predicted"/>
<dbReference type="InterPro" id="IPR011990">
    <property type="entry name" value="TPR-like_helical_dom_sf"/>
</dbReference>
<comment type="subcellular location">
    <subcellularLocation>
        <location evidence="2">Cytoplasm</location>
    </subcellularLocation>
    <subcellularLocation>
        <location evidence="1">Nucleus</location>
    </subcellularLocation>
</comment>
<dbReference type="Gene3D" id="6.10.140.2220">
    <property type="match status" value="1"/>
</dbReference>
<keyword evidence="10" id="KW-0539">Nucleus</keyword>
<evidence type="ECO:0000256" key="1">
    <source>
        <dbReference type="ARBA" id="ARBA00004123"/>
    </source>
</evidence>
<feature type="domain" description="SET" evidence="16">
    <location>
        <begin position="273"/>
        <end position="536"/>
    </location>
</feature>
<keyword evidence="5" id="KW-0808">Transferase</keyword>
<evidence type="ECO:0000259" key="16">
    <source>
        <dbReference type="PROSITE" id="PS50280"/>
    </source>
</evidence>
<dbReference type="Gene3D" id="2.170.270.10">
    <property type="entry name" value="SET domain"/>
    <property type="match status" value="1"/>
</dbReference>
<dbReference type="PROSITE" id="PS50865">
    <property type="entry name" value="ZF_MYND_2"/>
    <property type="match status" value="1"/>
</dbReference>
<evidence type="ECO:0000256" key="10">
    <source>
        <dbReference type="ARBA" id="ARBA00023242"/>
    </source>
</evidence>
<dbReference type="InterPro" id="IPR002893">
    <property type="entry name" value="Znf_MYND"/>
</dbReference>
<sequence length="769" mass="87825">MSDDLNLNRLQALLLQLQEHPSNYQISLTNWSLNLVKRVVSLKTNEYEIVRFKNEFAACSSNEEKIKFLLKNEQIKDVLYEVVDEMIEGNKAFGKDWQKARQHRLDGEKRAEEKDWESALWHYWRAIALAPFPGTRKNETEDSVKELPLAFFARAEVLFHLKRYSNCLRDIENALNFGLSFNTHPKLLLLKIKCSQFLGEMQTMAPEARQNLIDALEEYEADVKDPKLTEEIVDLIENIKNPYGTRPEVTFSTKSVSGSIYNGCNKKIPHASASIKSEFSEFKGRHLVSTSFVPGGSSLIIEEPYASVLCVLAYKDYCNHCFKALNQIGFPCETCDRVTFCDSDCAKKAKEYHKYECGMINSLVDAEIFHVAIRTLLVTGIDNAISSYKKLDNDSPSVVYPKGYSSILSLVEHSDKLPLINSLSYTLVASAFSLLIKDNLKLISAKDEQQLILVGAILLRHIKQAVFNGVNIMAQDETEYGLSIDGTKIGFGIYPTLSLVNHNCDPNCTTMFDGTKVFLKSMRNLEEGEEITISYGVQFNHDSKNMRKKELKKYLFECKCASCEDELEIYRDALLCPKCQGAVIYDEQENQCRCLQCNEENGIDVAKTLADLKATETSLHQTAAYFQMGRIKDPKASFERFREIFSKICYSKNQLLLQVKDVLANIHSKANDFEFAVKMAEEVLEAEKSLFGETCIYCVYRLLIITMWKWQMNLSQELEIKLKDETRKVINFVNKVFEERKAKGFVLISSNYANSQNQLKMLSKKVNCK</sequence>
<dbReference type="GO" id="GO:0032259">
    <property type="term" value="P:methylation"/>
    <property type="evidence" value="ECO:0007669"/>
    <property type="project" value="UniProtKB-KW"/>
</dbReference>
<dbReference type="Pfam" id="PF00856">
    <property type="entry name" value="SET"/>
    <property type="match status" value="1"/>
</dbReference>
<dbReference type="CDD" id="cd10536">
    <property type="entry name" value="SET_SMYD4"/>
    <property type="match status" value="1"/>
</dbReference>
<evidence type="ECO:0000256" key="6">
    <source>
        <dbReference type="ARBA" id="ARBA00022691"/>
    </source>
</evidence>
<dbReference type="GO" id="GO:0008757">
    <property type="term" value="F:S-adenosylmethionine-dependent methyltransferase activity"/>
    <property type="evidence" value="ECO:0007669"/>
    <property type="project" value="UniProtKB-ARBA"/>
</dbReference>
<keyword evidence="9" id="KW-0862">Zinc</keyword>
<dbReference type="OrthoDB" id="62495at2759"/>
<dbReference type="InterPro" id="IPR001214">
    <property type="entry name" value="SET_dom"/>
</dbReference>
<organism evidence="18 19">
    <name type="scientific">Dinothrombium tinctorium</name>
    <dbReference type="NCBI Taxonomy" id="1965070"/>
    <lineage>
        <taxon>Eukaryota</taxon>
        <taxon>Metazoa</taxon>
        <taxon>Ecdysozoa</taxon>
        <taxon>Arthropoda</taxon>
        <taxon>Chelicerata</taxon>
        <taxon>Arachnida</taxon>
        <taxon>Acari</taxon>
        <taxon>Acariformes</taxon>
        <taxon>Trombidiformes</taxon>
        <taxon>Prostigmata</taxon>
        <taxon>Anystina</taxon>
        <taxon>Parasitengona</taxon>
        <taxon>Trombidioidea</taxon>
        <taxon>Trombidiidae</taxon>
        <taxon>Dinothrombium</taxon>
    </lineage>
</organism>
<dbReference type="GO" id="GO:0008276">
    <property type="term" value="F:protein methyltransferase activity"/>
    <property type="evidence" value="ECO:0007669"/>
    <property type="project" value="UniProtKB-ARBA"/>
</dbReference>
<dbReference type="EMBL" id="NCKU01001332">
    <property type="protein sequence ID" value="RWS12405.1"/>
    <property type="molecule type" value="Genomic_DNA"/>
</dbReference>
<evidence type="ECO:0000313" key="19">
    <source>
        <dbReference type="Proteomes" id="UP000285301"/>
    </source>
</evidence>
<dbReference type="InterPro" id="IPR044421">
    <property type="entry name" value="SMYD4_SET"/>
</dbReference>
<dbReference type="AlphaFoldDB" id="A0A443RAU9"/>
<evidence type="ECO:0000259" key="17">
    <source>
        <dbReference type="PROSITE" id="PS50865"/>
    </source>
</evidence>
<evidence type="ECO:0000256" key="2">
    <source>
        <dbReference type="ARBA" id="ARBA00004496"/>
    </source>
</evidence>
<reference evidence="18 19" key="1">
    <citation type="journal article" date="2018" name="Gigascience">
        <title>Genomes of trombidid mites reveal novel predicted allergens and laterally-transferred genes associated with secondary metabolism.</title>
        <authorList>
            <person name="Dong X."/>
            <person name="Chaisiri K."/>
            <person name="Xia D."/>
            <person name="Armstrong S.D."/>
            <person name="Fang Y."/>
            <person name="Donnelly M.J."/>
            <person name="Kadowaki T."/>
            <person name="McGarry J.W."/>
            <person name="Darby A.C."/>
            <person name="Makepeace B.L."/>
        </authorList>
    </citation>
    <scope>NUCLEOTIDE SEQUENCE [LARGE SCALE GENOMIC DNA]</scope>
    <source>
        <strain evidence="18">UoL-WK</strain>
    </source>
</reference>
<protein>
    <recommendedName>
        <fullName evidence="13">Protein-lysine N-methyltransferase SMYD4</fullName>
    </recommendedName>
    <alternativeName>
        <fullName evidence="14">SET and MYND domain-containing protein 4</fullName>
    </alternativeName>
</protein>
<comment type="function">
    <text evidence="12">Protein-lysine N-methyltransferase. Monomethylates PRMT5, modulating its transcriptional activity. May also act as a histone methyltransferase. Plays a critical role in cardiac development. Acts as a key epigenetic regulator of gene expression during cardiac development via its dual activities as a methyltransferase and negative regulator of HDAC1.</text>
</comment>
<dbReference type="InterPro" id="IPR046341">
    <property type="entry name" value="SET_dom_sf"/>
</dbReference>
<keyword evidence="6" id="KW-0949">S-adenosyl-L-methionine</keyword>
<evidence type="ECO:0000256" key="13">
    <source>
        <dbReference type="ARBA" id="ARBA00093635"/>
    </source>
</evidence>
<evidence type="ECO:0000256" key="5">
    <source>
        <dbReference type="ARBA" id="ARBA00022679"/>
    </source>
</evidence>
<dbReference type="SUPFAM" id="SSF48452">
    <property type="entry name" value="TPR-like"/>
    <property type="match status" value="1"/>
</dbReference>
<dbReference type="STRING" id="1965070.A0A443RAU9"/>
<evidence type="ECO:0000313" key="18">
    <source>
        <dbReference type="EMBL" id="RWS12405.1"/>
    </source>
</evidence>
<dbReference type="GO" id="GO:0008170">
    <property type="term" value="F:N-methyltransferase activity"/>
    <property type="evidence" value="ECO:0007669"/>
    <property type="project" value="UniProtKB-ARBA"/>
</dbReference>
<dbReference type="GO" id="GO:0008270">
    <property type="term" value="F:zinc ion binding"/>
    <property type="evidence" value="ECO:0007669"/>
    <property type="project" value="UniProtKB-KW"/>
</dbReference>
<keyword evidence="8 15" id="KW-0863">Zinc-finger</keyword>
<evidence type="ECO:0000256" key="14">
    <source>
        <dbReference type="ARBA" id="ARBA00093680"/>
    </source>
</evidence>
<evidence type="ECO:0000256" key="3">
    <source>
        <dbReference type="ARBA" id="ARBA00022490"/>
    </source>
</evidence>
<dbReference type="SUPFAM" id="SSF82199">
    <property type="entry name" value="SET domain"/>
    <property type="match status" value="1"/>
</dbReference>
<dbReference type="GO" id="GO:0042826">
    <property type="term" value="F:histone deacetylase binding"/>
    <property type="evidence" value="ECO:0007669"/>
    <property type="project" value="TreeGrafter"/>
</dbReference>
<accession>A0A443RAU9</accession>